<accession>A0A9K3LDG6</accession>
<dbReference type="GO" id="GO:0012505">
    <property type="term" value="C:endomembrane system"/>
    <property type="evidence" value="ECO:0007669"/>
    <property type="project" value="UniProtKB-SubCell"/>
</dbReference>
<comment type="subcellular location">
    <subcellularLocation>
        <location evidence="2">Cytoplasmic vesicle</location>
    </subcellularLocation>
    <subcellularLocation>
        <location evidence="1">Endomembrane system</location>
        <topology evidence="1">Multi-pass membrane protein</topology>
    </subcellularLocation>
</comment>
<feature type="transmembrane region" description="Helical" evidence="6">
    <location>
        <begin position="119"/>
        <end position="142"/>
    </location>
</feature>
<evidence type="ECO:0000313" key="7">
    <source>
        <dbReference type="EMBL" id="KAG7360037.1"/>
    </source>
</evidence>
<keyword evidence="6" id="KW-1133">Transmembrane helix</keyword>
<keyword evidence="4" id="KW-0968">Cytoplasmic vesicle</keyword>
<protein>
    <recommendedName>
        <fullName evidence="9">Transmembrane protein 163</fullName>
    </recommendedName>
</protein>
<dbReference type="Proteomes" id="UP000693970">
    <property type="component" value="Unassembled WGS sequence"/>
</dbReference>
<dbReference type="PANTHER" id="PTHR31937:SF2">
    <property type="entry name" value="TRANSMEMBRANE PROTEIN 163"/>
    <property type="match status" value="1"/>
</dbReference>
<feature type="transmembrane region" description="Helical" evidence="6">
    <location>
        <begin position="40"/>
        <end position="64"/>
    </location>
</feature>
<name>A0A9K3LDG6_9STRA</name>
<proteinExistence type="predicted"/>
<evidence type="ECO:0000256" key="2">
    <source>
        <dbReference type="ARBA" id="ARBA00004541"/>
    </source>
</evidence>
<dbReference type="GO" id="GO:0031410">
    <property type="term" value="C:cytoplasmic vesicle"/>
    <property type="evidence" value="ECO:0007669"/>
    <property type="project" value="UniProtKB-SubCell"/>
</dbReference>
<feature type="transmembrane region" description="Helical" evidence="6">
    <location>
        <begin position="180"/>
        <end position="200"/>
    </location>
</feature>
<evidence type="ECO:0000256" key="4">
    <source>
        <dbReference type="ARBA" id="ARBA00023329"/>
    </source>
</evidence>
<organism evidence="7 8">
    <name type="scientific">Nitzschia inconspicua</name>
    <dbReference type="NCBI Taxonomy" id="303405"/>
    <lineage>
        <taxon>Eukaryota</taxon>
        <taxon>Sar</taxon>
        <taxon>Stramenopiles</taxon>
        <taxon>Ochrophyta</taxon>
        <taxon>Bacillariophyta</taxon>
        <taxon>Bacillariophyceae</taxon>
        <taxon>Bacillariophycidae</taxon>
        <taxon>Bacillariales</taxon>
        <taxon>Bacillariaceae</taxon>
        <taxon>Nitzschia</taxon>
    </lineage>
</organism>
<reference evidence="7" key="1">
    <citation type="journal article" date="2021" name="Sci. Rep.">
        <title>Diploid genomic architecture of Nitzschia inconspicua, an elite biomass production diatom.</title>
        <authorList>
            <person name="Oliver A."/>
            <person name="Podell S."/>
            <person name="Pinowska A."/>
            <person name="Traller J.C."/>
            <person name="Smith S.R."/>
            <person name="McClure R."/>
            <person name="Beliaev A."/>
            <person name="Bohutskyi P."/>
            <person name="Hill E.A."/>
            <person name="Rabines A."/>
            <person name="Zheng H."/>
            <person name="Allen L.Z."/>
            <person name="Kuo A."/>
            <person name="Grigoriev I.V."/>
            <person name="Allen A.E."/>
            <person name="Hazlebeck D."/>
            <person name="Allen E.E."/>
        </authorList>
    </citation>
    <scope>NUCLEOTIDE SEQUENCE</scope>
    <source>
        <strain evidence="7">Hildebrandi</strain>
    </source>
</reference>
<feature type="region of interest" description="Disordered" evidence="5">
    <location>
        <begin position="224"/>
        <end position="263"/>
    </location>
</feature>
<evidence type="ECO:0000256" key="5">
    <source>
        <dbReference type="SAM" id="MobiDB-lite"/>
    </source>
</evidence>
<feature type="transmembrane region" description="Helical" evidence="6">
    <location>
        <begin position="154"/>
        <end position="174"/>
    </location>
</feature>
<feature type="transmembrane region" description="Helical" evidence="6">
    <location>
        <begin position="12"/>
        <end position="34"/>
    </location>
</feature>
<keyword evidence="8" id="KW-1185">Reference proteome</keyword>
<evidence type="ECO:0000256" key="6">
    <source>
        <dbReference type="SAM" id="Phobius"/>
    </source>
</evidence>
<evidence type="ECO:0000313" key="8">
    <source>
        <dbReference type="Proteomes" id="UP000693970"/>
    </source>
</evidence>
<gene>
    <name evidence="7" type="ORF">IV203_035135</name>
</gene>
<feature type="transmembrane region" description="Helical" evidence="6">
    <location>
        <begin position="85"/>
        <end position="107"/>
    </location>
</feature>
<evidence type="ECO:0000256" key="3">
    <source>
        <dbReference type="ARBA" id="ARBA00022833"/>
    </source>
</evidence>
<sequence length="263" mass="29113">MGVWRDPSSKNAFILSVVSVLFTFLAAFIGIFYYMTAGSALCLVFGLENLVDLLSSVVVLWRFFSIGKLTPEREELLKSREIRASTAISFVLLLLGLFVIAASLWDLKNGNDENQSEKLILGISFVSILAFGTMTIFKFHYASALDSSSLHKDGVCSFIGTVLSCALFVNFFIIQHYPQLSWLDAAVAMVLGFVALLYGIQSIIALRKRKVPICSLSWWFMSRGDGKEASDPSTRPPSEDGASDLEMSEYKPDRETTLSNEVV</sequence>
<keyword evidence="6" id="KW-0812">Transmembrane</keyword>
<dbReference type="AlphaFoldDB" id="A0A9K3LDG6"/>
<dbReference type="EMBL" id="JAGRRH010000013">
    <property type="protein sequence ID" value="KAG7360037.1"/>
    <property type="molecule type" value="Genomic_DNA"/>
</dbReference>
<dbReference type="PANTHER" id="PTHR31937">
    <property type="entry name" value="TRANSMEMBRANE PROTEIN 163"/>
    <property type="match status" value="1"/>
</dbReference>
<dbReference type="OrthoDB" id="5980560at2759"/>
<evidence type="ECO:0008006" key="9">
    <source>
        <dbReference type="Google" id="ProtNLM"/>
    </source>
</evidence>
<comment type="caution">
    <text evidence="7">The sequence shown here is derived from an EMBL/GenBank/DDBJ whole genome shotgun (WGS) entry which is preliminary data.</text>
</comment>
<keyword evidence="3" id="KW-0862">Zinc</keyword>
<dbReference type="GO" id="GO:0016020">
    <property type="term" value="C:membrane"/>
    <property type="evidence" value="ECO:0007669"/>
    <property type="project" value="TreeGrafter"/>
</dbReference>
<keyword evidence="6" id="KW-0472">Membrane</keyword>
<reference evidence="7" key="2">
    <citation type="submission" date="2021-04" db="EMBL/GenBank/DDBJ databases">
        <authorList>
            <person name="Podell S."/>
        </authorList>
    </citation>
    <scope>NUCLEOTIDE SEQUENCE</scope>
    <source>
        <strain evidence="7">Hildebrandi</strain>
    </source>
</reference>
<evidence type="ECO:0000256" key="1">
    <source>
        <dbReference type="ARBA" id="ARBA00004127"/>
    </source>
</evidence>
<dbReference type="InterPro" id="IPR026765">
    <property type="entry name" value="Tmem163"/>
</dbReference>